<dbReference type="PROSITE" id="PS50922">
    <property type="entry name" value="TLC"/>
    <property type="match status" value="1"/>
</dbReference>
<feature type="transmembrane region" description="Helical" evidence="7">
    <location>
        <begin position="101"/>
        <end position="124"/>
    </location>
</feature>
<accession>A0A5N6Z6P4</accession>
<dbReference type="EMBL" id="ML739126">
    <property type="protein sequence ID" value="KAE8352556.1"/>
    <property type="molecule type" value="Genomic_DNA"/>
</dbReference>
<gene>
    <name evidence="9" type="ORF">BDV28DRAFT_148906</name>
</gene>
<sequence>MSRLRPEASNAFWKQTSAVDQTRSDSSPTGMLDPFPPPPTWLRDRVEPWALYFNLPTLSDHIHEVLIALAGYQFIHSVLSPWLSAILFPRHYPHLNKRTKLNWDVHVVSLVQSTLVNTLALWIMFADKERKSMDINERIYGYTGTCGFLEALAAGYFVYDLIISTIHIKLFGVGMLFHAISALWVFSFGFRPFVNFYSPTFILYELSSPFLNIHWFLDKLNLTGSNLQWYNGMLLLSVFFSCRLVWGTWQSVLVYRDMWHALSQSWTLSSLSTAADVNVAIFGNRKLMAQNCVDEACLRANEEVFKYAGFSAGGVPTWLVGTYVAANVVLNSLNYYWFSKMVETVLKRFRGPKEGEKKIGGEKVEEVVEDIAQKVVLEAAATLEEEEGRVFLGDVPVEQGVVAGDVDVGGEVRRRRG</sequence>
<dbReference type="GO" id="GO:0005783">
    <property type="term" value="C:endoplasmic reticulum"/>
    <property type="evidence" value="ECO:0007669"/>
    <property type="project" value="TreeGrafter"/>
</dbReference>
<dbReference type="Proteomes" id="UP000327118">
    <property type="component" value="Unassembled WGS sequence"/>
</dbReference>
<evidence type="ECO:0000256" key="5">
    <source>
        <dbReference type="PROSITE-ProRule" id="PRU00205"/>
    </source>
</evidence>
<proteinExistence type="predicted"/>
<dbReference type="PANTHER" id="PTHR13439:SF0">
    <property type="entry name" value="TOPOISOMERASE I DAMAGE AFFECTED PROTEIN 4"/>
    <property type="match status" value="1"/>
</dbReference>
<evidence type="ECO:0000256" key="1">
    <source>
        <dbReference type="ARBA" id="ARBA00004141"/>
    </source>
</evidence>
<evidence type="ECO:0000256" key="4">
    <source>
        <dbReference type="ARBA" id="ARBA00023136"/>
    </source>
</evidence>
<evidence type="ECO:0000313" key="9">
    <source>
        <dbReference type="EMBL" id="KAE8352556.1"/>
    </source>
</evidence>
<dbReference type="SMART" id="SM00724">
    <property type="entry name" value="TLC"/>
    <property type="match status" value="1"/>
</dbReference>
<dbReference type="AlphaFoldDB" id="A0A5N6Z6P4"/>
<evidence type="ECO:0000256" key="7">
    <source>
        <dbReference type="SAM" id="Phobius"/>
    </source>
</evidence>
<dbReference type="OrthoDB" id="10266980at2759"/>
<evidence type="ECO:0000256" key="3">
    <source>
        <dbReference type="ARBA" id="ARBA00022989"/>
    </source>
</evidence>
<dbReference type="GO" id="GO:0016020">
    <property type="term" value="C:membrane"/>
    <property type="evidence" value="ECO:0007669"/>
    <property type="project" value="UniProtKB-SubCell"/>
</dbReference>
<evidence type="ECO:0000256" key="2">
    <source>
        <dbReference type="ARBA" id="ARBA00022692"/>
    </source>
</evidence>
<evidence type="ECO:0000313" key="10">
    <source>
        <dbReference type="Proteomes" id="UP000327118"/>
    </source>
</evidence>
<keyword evidence="2 5" id="KW-0812">Transmembrane</keyword>
<dbReference type="PANTHER" id="PTHR13439">
    <property type="entry name" value="CT120 PROTEIN"/>
    <property type="match status" value="1"/>
</dbReference>
<dbReference type="InterPro" id="IPR050846">
    <property type="entry name" value="TLCD"/>
</dbReference>
<feature type="transmembrane region" description="Helical" evidence="7">
    <location>
        <begin position="139"/>
        <end position="158"/>
    </location>
</feature>
<reference evidence="10" key="1">
    <citation type="submission" date="2019-04" db="EMBL/GenBank/DDBJ databases">
        <title>Friends and foes A comparative genomics studyof 23 Aspergillus species from section Flavi.</title>
        <authorList>
            <consortium name="DOE Joint Genome Institute"/>
            <person name="Kjaerbolling I."/>
            <person name="Vesth T."/>
            <person name="Frisvad J.C."/>
            <person name="Nybo J.L."/>
            <person name="Theobald S."/>
            <person name="Kildgaard S."/>
            <person name="Isbrandt T."/>
            <person name="Kuo A."/>
            <person name="Sato A."/>
            <person name="Lyhne E.K."/>
            <person name="Kogle M.E."/>
            <person name="Wiebenga A."/>
            <person name="Kun R.S."/>
            <person name="Lubbers R.J."/>
            <person name="Makela M.R."/>
            <person name="Barry K."/>
            <person name="Chovatia M."/>
            <person name="Clum A."/>
            <person name="Daum C."/>
            <person name="Haridas S."/>
            <person name="He G."/>
            <person name="LaButti K."/>
            <person name="Lipzen A."/>
            <person name="Mondo S."/>
            <person name="Riley R."/>
            <person name="Salamov A."/>
            <person name="Simmons B.A."/>
            <person name="Magnuson J.K."/>
            <person name="Henrissat B."/>
            <person name="Mortensen U.H."/>
            <person name="Larsen T.O."/>
            <person name="Devries R.P."/>
            <person name="Grigoriev I.V."/>
            <person name="Machida M."/>
            <person name="Baker S.E."/>
            <person name="Andersen M.R."/>
        </authorList>
    </citation>
    <scope>NUCLEOTIDE SEQUENCE [LARGE SCALE GENOMIC DNA]</scope>
    <source>
        <strain evidence="10">CBS 553.77</strain>
    </source>
</reference>
<feature type="region of interest" description="Disordered" evidence="6">
    <location>
        <begin position="16"/>
        <end position="36"/>
    </location>
</feature>
<feature type="transmembrane region" description="Helical" evidence="7">
    <location>
        <begin position="229"/>
        <end position="249"/>
    </location>
</feature>
<protein>
    <submittedName>
        <fullName evidence="9">TLC domain-containing protein</fullName>
    </submittedName>
</protein>
<feature type="transmembrane region" description="Helical" evidence="7">
    <location>
        <begin position="318"/>
        <end position="338"/>
    </location>
</feature>
<name>A0A5N6Z6P4_9EURO</name>
<keyword evidence="10" id="KW-1185">Reference proteome</keyword>
<feature type="transmembrane region" description="Helical" evidence="7">
    <location>
        <begin position="196"/>
        <end position="217"/>
    </location>
</feature>
<comment type="subcellular location">
    <subcellularLocation>
        <location evidence="1">Membrane</location>
        <topology evidence="1">Multi-pass membrane protein</topology>
    </subcellularLocation>
</comment>
<evidence type="ECO:0000256" key="6">
    <source>
        <dbReference type="SAM" id="MobiDB-lite"/>
    </source>
</evidence>
<dbReference type="GO" id="GO:0055088">
    <property type="term" value="P:lipid homeostasis"/>
    <property type="evidence" value="ECO:0007669"/>
    <property type="project" value="TreeGrafter"/>
</dbReference>
<organism evidence="9 10">
    <name type="scientific">Aspergillus coremiiformis</name>
    <dbReference type="NCBI Taxonomy" id="138285"/>
    <lineage>
        <taxon>Eukaryota</taxon>
        <taxon>Fungi</taxon>
        <taxon>Dikarya</taxon>
        <taxon>Ascomycota</taxon>
        <taxon>Pezizomycotina</taxon>
        <taxon>Eurotiomycetes</taxon>
        <taxon>Eurotiomycetidae</taxon>
        <taxon>Eurotiales</taxon>
        <taxon>Aspergillaceae</taxon>
        <taxon>Aspergillus</taxon>
        <taxon>Aspergillus subgen. Circumdati</taxon>
    </lineage>
</organism>
<dbReference type="InterPro" id="IPR006634">
    <property type="entry name" value="TLC-dom"/>
</dbReference>
<dbReference type="Pfam" id="PF03798">
    <property type="entry name" value="TRAM_LAG1_CLN8"/>
    <property type="match status" value="1"/>
</dbReference>
<feature type="compositionally biased region" description="Polar residues" evidence="6">
    <location>
        <begin position="16"/>
        <end position="29"/>
    </location>
</feature>
<feature type="domain" description="TLC" evidence="8">
    <location>
        <begin position="98"/>
        <end position="350"/>
    </location>
</feature>
<keyword evidence="3 7" id="KW-1133">Transmembrane helix</keyword>
<evidence type="ECO:0000259" key="8">
    <source>
        <dbReference type="PROSITE" id="PS50922"/>
    </source>
</evidence>
<feature type="transmembrane region" description="Helical" evidence="7">
    <location>
        <begin position="170"/>
        <end position="190"/>
    </location>
</feature>
<keyword evidence="4 5" id="KW-0472">Membrane</keyword>